<keyword evidence="3" id="KW-0472">Membrane</keyword>
<comment type="similarity">
    <text evidence="1">Belongs to the EamA transporter family.</text>
</comment>
<protein>
    <submittedName>
        <fullName evidence="5">DMT family transporter</fullName>
    </submittedName>
</protein>
<feature type="transmembrane region" description="Helical" evidence="3">
    <location>
        <begin position="287"/>
        <end position="306"/>
    </location>
</feature>
<feature type="region of interest" description="Disordered" evidence="2">
    <location>
        <begin position="313"/>
        <end position="343"/>
    </location>
</feature>
<evidence type="ECO:0000313" key="5">
    <source>
        <dbReference type="EMBL" id="MDN4474224.1"/>
    </source>
</evidence>
<evidence type="ECO:0000259" key="4">
    <source>
        <dbReference type="Pfam" id="PF00892"/>
    </source>
</evidence>
<feature type="transmembrane region" description="Helical" evidence="3">
    <location>
        <begin position="261"/>
        <end position="281"/>
    </location>
</feature>
<dbReference type="InterPro" id="IPR037185">
    <property type="entry name" value="EmrE-like"/>
</dbReference>
<accession>A0ABT8G518</accession>
<feature type="transmembrane region" description="Helical" evidence="3">
    <location>
        <begin position="12"/>
        <end position="34"/>
    </location>
</feature>
<feature type="transmembrane region" description="Helical" evidence="3">
    <location>
        <begin position="105"/>
        <end position="125"/>
    </location>
</feature>
<proteinExistence type="inferred from homology"/>
<keyword evidence="3" id="KW-1133">Transmembrane helix</keyword>
<evidence type="ECO:0000256" key="3">
    <source>
        <dbReference type="SAM" id="Phobius"/>
    </source>
</evidence>
<evidence type="ECO:0000313" key="6">
    <source>
        <dbReference type="Proteomes" id="UP001172738"/>
    </source>
</evidence>
<feature type="transmembrane region" description="Helical" evidence="3">
    <location>
        <begin position="40"/>
        <end position="65"/>
    </location>
</feature>
<keyword evidence="6" id="KW-1185">Reference proteome</keyword>
<keyword evidence="3" id="KW-0812">Transmembrane</keyword>
<reference evidence="5" key="1">
    <citation type="submission" date="2023-06" db="EMBL/GenBank/DDBJ databases">
        <title>SYSU T00b26.</title>
        <authorList>
            <person name="Gao L."/>
            <person name="Fang B.-Z."/>
            <person name="Li W.-J."/>
        </authorList>
    </citation>
    <scope>NUCLEOTIDE SEQUENCE</scope>
    <source>
        <strain evidence="5">SYSU T00b26</strain>
    </source>
</reference>
<organism evidence="5 6">
    <name type="scientific">Demequina zhanjiangensis</name>
    <dbReference type="NCBI Taxonomy" id="3051659"/>
    <lineage>
        <taxon>Bacteria</taxon>
        <taxon>Bacillati</taxon>
        <taxon>Actinomycetota</taxon>
        <taxon>Actinomycetes</taxon>
        <taxon>Micrococcales</taxon>
        <taxon>Demequinaceae</taxon>
        <taxon>Demequina</taxon>
    </lineage>
</organism>
<feature type="domain" description="EamA" evidence="4">
    <location>
        <begin position="161"/>
        <end position="303"/>
    </location>
</feature>
<dbReference type="EMBL" id="JAUHPV010000016">
    <property type="protein sequence ID" value="MDN4474224.1"/>
    <property type="molecule type" value="Genomic_DNA"/>
</dbReference>
<feature type="transmembrane region" description="Helical" evidence="3">
    <location>
        <begin position="77"/>
        <end position="99"/>
    </location>
</feature>
<feature type="transmembrane region" description="Helical" evidence="3">
    <location>
        <begin position="229"/>
        <end position="249"/>
    </location>
</feature>
<dbReference type="PANTHER" id="PTHR22911:SF79">
    <property type="entry name" value="MOBA-LIKE NTP TRANSFERASE DOMAIN-CONTAINING PROTEIN"/>
    <property type="match status" value="1"/>
</dbReference>
<evidence type="ECO:0000256" key="2">
    <source>
        <dbReference type="SAM" id="MobiDB-lite"/>
    </source>
</evidence>
<feature type="transmembrane region" description="Helical" evidence="3">
    <location>
        <begin position="132"/>
        <end position="150"/>
    </location>
</feature>
<feature type="transmembrane region" description="Helical" evidence="3">
    <location>
        <begin position="191"/>
        <end position="217"/>
    </location>
</feature>
<dbReference type="InterPro" id="IPR000620">
    <property type="entry name" value="EamA_dom"/>
</dbReference>
<dbReference type="SUPFAM" id="SSF103481">
    <property type="entry name" value="Multidrug resistance efflux transporter EmrE"/>
    <property type="match status" value="2"/>
</dbReference>
<feature type="domain" description="EamA" evidence="4">
    <location>
        <begin position="15"/>
        <end position="150"/>
    </location>
</feature>
<dbReference type="Proteomes" id="UP001172738">
    <property type="component" value="Unassembled WGS sequence"/>
</dbReference>
<feature type="transmembrane region" description="Helical" evidence="3">
    <location>
        <begin position="162"/>
        <end position="179"/>
    </location>
</feature>
<dbReference type="Pfam" id="PF00892">
    <property type="entry name" value="EamA"/>
    <property type="match status" value="2"/>
</dbReference>
<dbReference type="PANTHER" id="PTHR22911">
    <property type="entry name" value="ACYL-MALONYL CONDENSING ENZYME-RELATED"/>
    <property type="match status" value="1"/>
</dbReference>
<name>A0ABT8G518_9MICO</name>
<comment type="caution">
    <text evidence="5">The sequence shown here is derived from an EMBL/GenBank/DDBJ whole genome shotgun (WGS) entry which is preliminary data.</text>
</comment>
<gene>
    <name evidence="5" type="ORF">QQX04_14595</name>
</gene>
<sequence length="343" mass="34481">MQTLTHDAPVGRVASGLSLALVSAGSFGLSGSLARGLMDLGWSAGAATLTRVGIAALVLLVPGLLALRGNWSALRRGFRTIVAYGAFAVVGAQLCYFMAVSTLDVSVALLIEYLAPVAVVAWMWLRHGHRPAKATFVGAGFAAAGLVLLLDVLGGGPLSTTGVAWALGAMVGAAVYFVISGDDSTGLPPLTLAAGGLLVAFVGLVIAAVAGILPMAFANGSVHFVPFDAPVWAVLAALGVITAGVSYVAGIAATRRLGSRLASFVGLFEVVAATLLAWLLLGQAPGGIQLAGAGLVLIGVIVVKLGEREIEASTAEPLPPTPADLEPVNVDEPTVEPPTPVAA</sequence>
<evidence type="ECO:0000256" key="1">
    <source>
        <dbReference type="ARBA" id="ARBA00007362"/>
    </source>
</evidence>
<dbReference type="RefSeq" id="WP_301130455.1">
    <property type="nucleotide sequence ID" value="NZ_JAUHPV010000016.1"/>
</dbReference>